<evidence type="ECO:0000313" key="2">
    <source>
        <dbReference type="EMBL" id="KAJ1092917.1"/>
    </source>
</evidence>
<organism evidence="2 3">
    <name type="scientific">Pleurodeles waltl</name>
    <name type="common">Iberian ribbed newt</name>
    <dbReference type="NCBI Taxonomy" id="8319"/>
    <lineage>
        <taxon>Eukaryota</taxon>
        <taxon>Metazoa</taxon>
        <taxon>Chordata</taxon>
        <taxon>Craniata</taxon>
        <taxon>Vertebrata</taxon>
        <taxon>Euteleostomi</taxon>
        <taxon>Amphibia</taxon>
        <taxon>Batrachia</taxon>
        <taxon>Caudata</taxon>
        <taxon>Salamandroidea</taxon>
        <taxon>Salamandridae</taxon>
        <taxon>Pleurodelinae</taxon>
        <taxon>Pleurodeles</taxon>
    </lineage>
</organism>
<name>A0AAV7LPA6_PLEWA</name>
<feature type="region of interest" description="Disordered" evidence="1">
    <location>
        <begin position="1"/>
        <end position="48"/>
    </location>
</feature>
<gene>
    <name evidence="2" type="ORF">NDU88_006027</name>
</gene>
<dbReference type="Proteomes" id="UP001066276">
    <property type="component" value="Chromosome 11"/>
</dbReference>
<keyword evidence="3" id="KW-1185">Reference proteome</keyword>
<evidence type="ECO:0000256" key="1">
    <source>
        <dbReference type="SAM" id="MobiDB-lite"/>
    </source>
</evidence>
<accession>A0AAV7LPA6</accession>
<comment type="caution">
    <text evidence="2">The sequence shown here is derived from an EMBL/GenBank/DDBJ whole genome shotgun (WGS) entry which is preliminary data.</text>
</comment>
<feature type="compositionally biased region" description="Basic and acidic residues" evidence="1">
    <location>
        <begin position="15"/>
        <end position="45"/>
    </location>
</feature>
<protein>
    <submittedName>
        <fullName evidence="2">Uncharacterized protein</fullName>
    </submittedName>
</protein>
<evidence type="ECO:0000313" key="3">
    <source>
        <dbReference type="Proteomes" id="UP001066276"/>
    </source>
</evidence>
<dbReference type="EMBL" id="JANPWB010000015">
    <property type="protein sequence ID" value="KAJ1092917.1"/>
    <property type="molecule type" value="Genomic_DNA"/>
</dbReference>
<sequence>MVRAKGRHTQQTNKMENHTKMRRPDDSEAARGAGEMHNRGSERVPPRKPLLREIMAAIHDLKGSLEPRLDAVAIDVGLLRADLQKVSDKVSTTETDIAHPQFISKQWRNMCGSL</sequence>
<proteinExistence type="predicted"/>
<dbReference type="AlphaFoldDB" id="A0AAV7LPA6"/>
<reference evidence="2" key="1">
    <citation type="journal article" date="2022" name="bioRxiv">
        <title>Sequencing and chromosome-scale assembly of the giantPleurodeles waltlgenome.</title>
        <authorList>
            <person name="Brown T."/>
            <person name="Elewa A."/>
            <person name="Iarovenko S."/>
            <person name="Subramanian E."/>
            <person name="Araus A.J."/>
            <person name="Petzold A."/>
            <person name="Susuki M."/>
            <person name="Suzuki K.-i.T."/>
            <person name="Hayashi T."/>
            <person name="Toyoda A."/>
            <person name="Oliveira C."/>
            <person name="Osipova E."/>
            <person name="Leigh N.D."/>
            <person name="Simon A."/>
            <person name="Yun M.H."/>
        </authorList>
    </citation>
    <scope>NUCLEOTIDE SEQUENCE</scope>
    <source>
        <strain evidence="2">20211129_DDA</strain>
        <tissue evidence="2">Liver</tissue>
    </source>
</reference>